<evidence type="ECO:0000259" key="1">
    <source>
        <dbReference type="Pfam" id="PF20048"/>
    </source>
</evidence>
<keyword evidence="3" id="KW-1185">Reference proteome</keyword>
<evidence type="ECO:0000313" key="2">
    <source>
        <dbReference type="EMBL" id="QJC69099.1"/>
    </source>
</evidence>
<feature type="domain" description="DUF6450" evidence="1">
    <location>
        <begin position="2"/>
        <end position="43"/>
    </location>
</feature>
<proteinExistence type="predicted"/>
<name>A0A6H2HSU2_9CAUD</name>
<dbReference type="Pfam" id="PF20048">
    <property type="entry name" value="DUF6450"/>
    <property type="match status" value="1"/>
</dbReference>
<reference evidence="2 3" key="1">
    <citation type="submission" date="2020-03" db="EMBL/GenBank/DDBJ databases">
        <title>The Isolation and Genome Sequence of a Novel Cyanophage S-H34 from the Huanghai Sea, China.</title>
        <authorList>
            <person name="Jiang T."/>
        </authorList>
    </citation>
    <scope>NUCLEOTIDE SEQUENCE [LARGE SCALE GENOMIC DNA]</scope>
</reference>
<dbReference type="EMBL" id="MT162467">
    <property type="protein sequence ID" value="QJC69099.1"/>
    <property type="molecule type" value="Genomic_DNA"/>
</dbReference>
<dbReference type="KEGG" id="vg:77946787"/>
<dbReference type="RefSeq" id="YP_010670577.1">
    <property type="nucleotide sequence ID" value="NC_070965.1"/>
</dbReference>
<evidence type="ECO:0000313" key="3">
    <source>
        <dbReference type="Proteomes" id="UP000501900"/>
    </source>
</evidence>
<protein>
    <recommendedName>
        <fullName evidence="1">DUF6450 domain-containing protein</fullName>
    </recommendedName>
</protein>
<dbReference type="Proteomes" id="UP000501900">
    <property type="component" value="Genome"/>
</dbReference>
<organism evidence="2 3">
    <name type="scientific">Synechococcus phage S-H34</name>
    <dbReference type="NCBI Taxonomy" id="2718942"/>
    <lineage>
        <taxon>Viruses</taxon>
        <taxon>Duplodnaviria</taxon>
        <taxon>Heunggongvirae</taxon>
        <taxon>Uroviricota</taxon>
        <taxon>Caudoviricetes</taxon>
        <taxon>Pantevenvirales</taxon>
        <taxon>Kyanoviridae</taxon>
        <taxon>Makaravirus</taxon>
        <taxon>Makaravirus thirtyfour</taxon>
    </lineage>
</organism>
<accession>A0A6H2HSU2</accession>
<dbReference type="GeneID" id="77946787"/>
<dbReference type="InterPro" id="IPR045610">
    <property type="entry name" value="DUF6450"/>
</dbReference>
<sequence>MRLLVLVWSLGLLTYSYFGSEEVDRAFVATTFTASVASFGVKRMAK</sequence>